<feature type="transmembrane region" description="Helical" evidence="12">
    <location>
        <begin position="175"/>
        <end position="195"/>
    </location>
</feature>
<dbReference type="InterPro" id="IPR008250">
    <property type="entry name" value="ATPase_P-typ_transduc_dom_A_sf"/>
</dbReference>
<evidence type="ECO:0000256" key="1">
    <source>
        <dbReference type="ARBA" id="ARBA00004651"/>
    </source>
</evidence>
<dbReference type="InterPro" id="IPR023299">
    <property type="entry name" value="ATPase_P-typ_cyto_dom_N"/>
</dbReference>
<organism evidence="15 16">
    <name type="scientific">Xylanimonas ulmi</name>
    <dbReference type="NCBI Taxonomy" id="228973"/>
    <lineage>
        <taxon>Bacteria</taxon>
        <taxon>Bacillati</taxon>
        <taxon>Actinomycetota</taxon>
        <taxon>Actinomycetes</taxon>
        <taxon>Micrococcales</taxon>
        <taxon>Promicromonosporaceae</taxon>
        <taxon>Xylanimonas</taxon>
    </lineage>
</organism>
<dbReference type="PROSITE" id="PS01047">
    <property type="entry name" value="HMA_1"/>
    <property type="match status" value="1"/>
</dbReference>
<keyword evidence="12" id="KW-1003">Cell membrane</keyword>
<dbReference type="InterPro" id="IPR044492">
    <property type="entry name" value="P_typ_ATPase_HD_dom"/>
</dbReference>
<evidence type="ECO:0000256" key="13">
    <source>
        <dbReference type="SAM" id="MobiDB-lite"/>
    </source>
</evidence>
<dbReference type="InterPro" id="IPR059000">
    <property type="entry name" value="ATPase_P-type_domA"/>
</dbReference>
<keyword evidence="9 12" id="KW-0472">Membrane</keyword>
<dbReference type="FunFam" id="3.30.70.100:FF:000005">
    <property type="entry name" value="Copper-exporting P-type ATPase A"/>
    <property type="match status" value="1"/>
</dbReference>
<dbReference type="PROSITE" id="PS00154">
    <property type="entry name" value="ATPASE_E1_E2"/>
    <property type="match status" value="1"/>
</dbReference>
<evidence type="ECO:0000256" key="3">
    <source>
        <dbReference type="ARBA" id="ARBA00022692"/>
    </source>
</evidence>
<dbReference type="EMBL" id="SGWX01000001">
    <property type="protein sequence ID" value="RZS62497.1"/>
    <property type="molecule type" value="Genomic_DNA"/>
</dbReference>
<comment type="catalytic activity">
    <reaction evidence="10">
        <text>ATP + H2O = ADP + phosphate + H(+)</text>
        <dbReference type="Rhea" id="RHEA:13065"/>
        <dbReference type="ChEBI" id="CHEBI:15377"/>
        <dbReference type="ChEBI" id="CHEBI:15378"/>
        <dbReference type="ChEBI" id="CHEBI:30616"/>
        <dbReference type="ChEBI" id="CHEBI:43474"/>
        <dbReference type="ChEBI" id="CHEBI:456216"/>
    </reaction>
</comment>
<dbReference type="InterPro" id="IPR001757">
    <property type="entry name" value="P_typ_ATPase"/>
</dbReference>
<dbReference type="Proteomes" id="UP000293852">
    <property type="component" value="Unassembled WGS sequence"/>
</dbReference>
<dbReference type="SUPFAM" id="SSF56784">
    <property type="entry name" value="HAD-like"/>
    <property type="match status" value="1"/>
</dbReference>
<proteinExistence type="inferred from homology"/>
<keyword evidence="7" id="KW-1278">Translocase</keyword>
<comment type="caution">
    <text evidence="15">The sequence shown here is derived from an EMBL/GenBank/DDBJ whole genome shotgun (WGS) entry which is preliminary data.</text>
</comment>
<evidence type="ECO:0000256" key="9">
    <source>
        <dbReference type="ARBA" id="ARBA00023136"/>
    </source>
</evidence>
<dbReference type="Pfam" id="PF00403">
    <property type="entry name" value="HMA"/>
    <property type="match status" value="1"/>
</dbReference>
<dbReference type="NCBIfam" id="TIGR01494">
    <property type="entry name" value="ATPase_P-type"/>
    <property type="match status" value="2"/>
</dbReference>
<feature type="transmembrane region" description="Helical" evidence="12">
    <location>
        <begin position="812"/>
        <end position="830"/>
    </location>
</feature>
<evidence type="ECO:0000313" key="15">
    <source>
        <dbReference type="EMBL" id="RZS62497.1"/>
    </source>
</evidence>
<dbReference type="InterPro" id="IPR017969">
    <property type="entry name" value="Heavy-metal-associated_CS"/>
</dbReference>
<protein>
    <recommendedName>
        <fullName evidence="11">Cation-transporting P-type ATPase B</fullName>
    </recommendedName>
</protein>
<accession>A0A4Q7M647</accession>
<dbReference type="SFLD" id="SFLDF00027">
    <property type="entry name" value="p-type_atpase"/>
    <property type="match status" value="1"/>
</dbReference>
<dbReference type="Gene3D" id="3.40.1110.10">
    <property type="entry name" value="Calcium-transporting ATPase, cytoplasmic domain N"/>
    <property type="match status" value="1"/>
</dbReference>
<keyword evidence="6 12" id="KW-0067">ATP-binding</keyword>
<feature type="domain" description="HMA" evidence="14">
    <location>
        <begin position="27"/>
        <end position="91"/>
    </location>
</feature>
<comment type="subcellular location">
    <subcellularLocation>
        <location evidence="1">Cell membrane</location>
        <topology evidence="1">Multi-pass membrane protein</topology>
    </subcellularLocation>
</comment>
<dbReference type="InterPro" id="IPR023214">
    <property type="entry name" value="HAD_sf"/>
</dbReference>
<evidence type="ECO:0000313" key="16">
    <source>
        <dbReference type="Proteomes" id="UP000293852"/>
    </source>
</evidence>
<dbReference type="SUPFAM" id="SSF81665">
    <property type="entry name" value="Calcium ATPase, transmembrane domain M"/>
    <property type="match status" value="1"/>
</dbReference>
<dbReference type="AlphaFoldDB" id="A0A4Q7M647"/>
<keyword evidence="16" id="KW-1185">Reference proteome</keyword>
<feature type="transmembrane region" description="Helical" evidence="12">
    <location>
        <begin position="152"/>
        <end position="169"/>
    </location>
</feature>
<dbReference type="InterPro" id="IPR006121">
    <property type="entry name" value="HMA_dom"/>
</dbReference>
<dbReference type="GO" id="GO:0016887">
    <property type="term" value="F:ATP hydrolysis activity"/>
    <property type="evidence" value="ECO:0007669"/>
    <property type="project" value="InterPro"/>
</dbReference>
<dbReference type="CDD" id="cd00371">
    <property type="entry name" value="HMA"/>
    <property type="match status" value="1"/>
</dbReference>
<dbReference type="InterPro" id="IPR036412">
    <property type="entry name" value="HAD-like_sf"/>
</dbReference>
<evidence type="ECO:0000256" key="6">
    <source>
        <dbReference type="ARBA" id="ARBA00022840"/>
    </source>
</evidence>
<feature type="transmembrane region" description="Helical" evidence="12">
    <location>
        <begin position="402"/>
        <end position="424"/>
    </location>
</feature>
<dbReference type="Gene3D" id="3.30.70.100">
    <property type="match status" value="1"/>
</dbReference>
<dbReference type="PROSITE" id="PS01229">
    <property type="entry name" value="COF_2"/>
    <property type="match status" value="1"/>
</dbReference>
<dbReference type="Pfam" id="PF00702">
    <property type="entry name" value="Hydrolase"/>
    <property type="match status" value="1"/>
</dbReference>
<keyword evidence="5 12" id="KW-0547">Nucleotide-binding</keyword>
<dbReference type="PANTHER" id="PTHR43520:SF8">
    <property type="entry name" value="P-TYPE CU(+) TRANSPORTER"/>
    <property type="match status" value="1"/>
</dbReference>
<dbReference type="SUPFAM" id="SSF81653">
    <property type="entry name" value="Calcium ATPase, transduction domain A"/>
    <property type="match status" value="1"/>
</dbReference>
<dbReference type="Gene3D" id="2.70.150.10">
    <property type="entry name" value="Calcium-transporting ATPase, cytoplasmic transduction domain A"/>
    <property type="match status" value="1"/>
</dbReference>
<evidence type="ECO:0000256" key="11">
    <source>
        <dbReference type="ARBA" id="ARBA00074171"/>
    </source>
</evidence>
<dbReference type="InterPro" id="IPR018303">
    <property type="entry name" value="ATPase_P-typ_P_site"/>
</dbReference>
<evidence type="ECO:0000256" key="10">
    <source>
        <dbReference type="ARBA" id="ARBA00049360"/>
    </source>
</evidence>
<dbReference type="GO" id="GO:0005886">
    <property type="term" value="C:plasma membrane"/>
    <property type="evidence" value="ECO:0007669"/>
    <property type="project" value="UniProtKB-SubCell"/>
</dbReference>
<evidence type="ECO:0000256" key="7">
    <source>
        <dbReference type="ARBA" id="ARBA00022967"/>
    </source>
</evidence>
<feature type="transmembrane region" description="Helical" evidence="12">
    <location>
        <begin position="238"/>
        <end position="255"/>
    </location>
</feature>
<reference evidence="15 16" key="1">
    <citation type="submission" date="2019-02" db="EMBL/GenBank/DDBJ databases">
        <title>Sequencing the genomes of 1000 actinobacteria strains.</title>
        <authorList>
            <person name="Klenk H.-P."/>
        </authorList>
    </citation>
    <scope>NUCLEOTIDE SEQUENCE [LARGE SCALE GENOMIC DNA]</scope>
    <source>
        <strain evidence="15 16">DSM 16932</strain>
    </source>
</reference>
<gene>
    <name evidence="15" type="ORF">EV386_2833</name>
</gene>
<dbReference type="InterPro" id="IPR027256">
    <property type="entry name" value="P-typ_ATPase_IB"/>
</dbReference>
<sequence>MVGTTDRRPALIGALMSTDTLSPQPVREVDLAVTGMTCASCVARVERKLAKLPGVVATVNLPLESAHVVLTAEVDDAALIAAVEAAGYEAEVTDSRPAPGAEAPPSDTASAADRAQASHGPTHDLPEAVRPTGHRGYAGDIDLHGRDLLRRLWVAAVLSVPVVAISMIMSWHFPGWGWVVGVLALPVATWAGWPFHKAAFRAARHGAATMDTLVSIGVIAAVIWSWVEVVRGREHGVYFEVAAVVVTFLLAGRFAEHRSRRRAGDALRTLLALGAKDAERVALTDDGAPRRRADGAWDTTSVPIEDLRVGEVFAVRPGATVATDGVVVDGASAVDTSLVTGEPVPVDVTAGDAVVGGTVNSSGHLLVRATRVGAETTLARIGRLVAQAQTGKAPIARLGDRISAVFVPVVIALSIATLVGWLLATGDVDHAFTAAVAVLIIACPCALGLATPTAILVGTGRGAQLGVLIKGPEILERTRTIDTVVLDKTGTVTQGRMALEHVTPSTGVDADEALRYAAAVEALSEHPIAQAIAAAPALAAEAAAALAAAPTGSGALTAPTSRVTAPAAPETVPLEVSGFVATPGGGVEGVVRVAHAGLSPLGAGNARRVVVGRVTWLASQGVTVPDDVASAVDDAERGGATTVVIAWDGAARAVLELRDPAKPTSAQAVAELRDLGLRPVLLTGDSEGAARAAAAAVGIDPADVVARVLPEEKAAAVERLQREGRVVAMVGDGVNDAAALATADLGLAMGTGTDVAMEAGDITLVRGDLRAAASAVRLSRATLRIIKQNLFWAFAYNVAAIPLAAAGVLNPMIAGAAMAASSVLVVANSLRLRRAT</sequence>
<evidence type="ECO:0000256" key="12">
    <source>
        <dbReference type="RuleBase" id="RU362081"/>
    </source>
</evidence>
<dbReference type="PRINTS" id="PR00119">
    <property type="entry name" value="CATATPASE"/>
</dbReference>
<dbReference type="InterPro" id="IPR036163">
    <property type="entry name" value="HMA_dom_sf"/>
</dbReference>
<dbReference type="NCBIfam" id="TIGR01525">
    <property type="entry name" value="ATPase-IB_hvy"/>
    <property type="match status" value="1"/>
</dbReference>
<dbReference type="SFLD" id="SFLDG00002">
    <property type="entry name" value="C1.7:_P-type_atpase_like"/>
    <property type="match status" value="1"/>
</dbReference>
<evidence type="ECO:0000256" key="4">
    <source>
        <dbReference type="ARBA" id="ARBA00022723"/>
    </source>
</evidence>
<evidence type="ECO:0000256" key="8">
    <source>
        <dbReference type="ARBA" id="ARBA00022989"/>
    </source>
</evidence>
<dbReference type="InterPro" id="IPR023298">
    <property type="entry name" value="ATPase_P-typ_TM_dom_sf"/>
</dbReference>
<dbReference type="Pfam" id="PF00122">
    <property type="entry name" value="E1-E2_ATPase"/>
    <property type="match status" value="1"/>
</dbReference>
<evidence type="ECO:0000259" key="14">
    <source>
        <dbReference type="PROSITE" id="PS50846"/>
    </source>
</evidence>
<dbReference type="SUPFAM" id="SSF81660">
    <property type="entry name" value="Metal cation-transporting ATPase, ATP-binding domain N"/>
    <property type="match status" value="1"/>
</dbReference>
<keyword evidence="4 12" id="KW-0479">Metal-binding</keyword>
<evidence type="ECO:0000256" key="5">
    <source>
        <dbReference type="ARBA" id="ARBA00022741"/>
    </source>
</evidence>
<dbReference type="GO" id="GO:0005507">
    <property type="term" value="F:copper ion binding"/>
    <property type="evidence" value="ECO:0007669"/>
    <property type="project" value="TreeGrafter"/>
</dbReference>
<keyword evidence="3 12" id="KW-0812">Transmembrane</keyword>
<dbReference type="GO" id="GO:0005524">
    <property type="term" value="F:ATP binding"/>
    <property type="evidence" value="ECO:0007669"/>
    <property type="project" value="UniProtKB-UniRule"/>
</dbReference>
<name>A0A4Q7M647_9MICO</name>
<dbReference type="SFLD" id="SFLDS00003">
    <property type="entry name" value="Haloacid_Dehalogenase"/>
    <property type="match status" value="1"/>
</dbReference>
<dbReference type="GO" id="GO:0055070">
    <property type="term" value="P:copper ion homeostasis"/>
    <property type="evidence" value="ECO:0007669"/>
    <property type="project" value="TreeGrafter"/>
</dbReference>
<evidence type="ECO:0000256" key="2">
    <source>
        <dbReference type="ARBA" id="ARBA00006024"/>
    </source>
</evidence>
<feature type="transmembrane region" description="Helical" evidence="12">
    <location>
        <begin position="430"/>
        <end position="451"/>
    </location>
</feature>
<dbReference type="SUPFAM" id="SSF55008">
    <property type="entry name" value="HMA, heavy metal-associated domain"/>
    <property type="match status" value="1"/>
</dbReference>
<dbReference type="PANTHER" id="PTHR43520">
    <property type="entry name" value="ATP7, ISOFORM B"/>
    <property type="match status" value="1"/>
</dbReference>
<feature type="transmembrane region" description="Helical" evidence="12">
    <location>
        <begin position="207"/>
        <end position="226"/>
    </location>
</feature>
<comment type="similarity">
    <text evidence="2 12">Belongs to the cation transport ATPase (P-type) (TC 3.A.3) family. Type IB subfamily.</text>
</comment>
<keyword evidence="8 12" id="KW-1133">Transmembrane helix</keyword>
<dbReference type="GO" id="GO:0043682">
    <property type="term" value="F:P-type divalent copper transporter activity"/>
    <property type="evidence" value="ECO:0007669"/>
    <property type="project" value="TreeGrafter"/>
</dbReference>
<dbReference type="FunFam" id="2.70.150.10:FF:000002">
    <property type="entry name" value="Copper-transporting ATPase 1, putative"/>
    <property type="match status" value="1"/>
</dbReference>
<dbReference type="Gene3D" id="3.40.50.1000">
    <property type="entry name" value="HAD superfamily/HAD-like"/>
    <property type="match status" value="1"/>
</dbReference>
<feature type="region of interest" description="Disordered" evidence="13">
    <location>
        <begin position="91"/>
        <end position="131"/>
    </location>
</feature>
<feature type="transmembrane region" description="Helical" evidence="12">
    <location>
        <begin position="789"/>
        <end position="806"/>
    </location>
</feature>
<dbReference type="PROSITE" id="PS50846">
    <property type="entry name" value="HMA_2"/>
    <property type="match status" value="1"/>
</dbReference>
<dbReference type="CDD" id="cd02094">
    <property type="entry name" value="P-type_ATPase_Cu-like"/>
    <property type="match status" value="1"/>
</dbReference>